<keyword evidence="6" id="KW-1185">Reference proteome</keyword>
<dbReference type="InterPro" id="IPR018188">
    <property type="entry name" value="RNase_T2_His_AS_1"/>
</dbReference>
<dbReference type="EMBL" id="JAGKQH010000016">
    <property type="protein sequence ID" value="KAG6576854.1"/>
    <property type="molecule type" value="Genomic_DNA"/>
</dbReference>
<keyword evidence="4" id="KW-0732">Signal</keyword>
<protein>
    <submittedName>
        <fullName evidence="5">Ribonuclease 2</fullName>
    </submittedName>
</protein>
<evidence type="ECO:0000313" key="5">
    <source>
        <dbReference type="EMBL" id="KAG6576854.1"/>
    </source>
</evidence>
<dbReference type="GO" id="GO:0033897">
    <property type="term" value="F:ribonuclease T2 activity"/>
    <property type="evidence" value="ECO:0007669"/>
    <property type="project" value="InterPro"/>
</dbReference>
<dbReference type="PANTHER" id="PTHR11240">
    <property type="entry name" value="RIBONUCLEASE T2"/>
    <property type="match status" value="1"/>
</dbReference>
<dbReference type="AlphaFoldDB" id="A0AAV6M7P2"/>
<evidence type="ECO:0000256" key="4">
    <source>
        <dbReference type="SAM" id="SignalP"/>
    </source>
</evidence>
<evidence type="ECO:0000256" key="1">
    <source>
        <dbReference type="ARBA" id="ARBA00022722"/>
    </source>
</evidence>
<gene>
    <name evidence="5" type="primary">RNS2</name>
    <name evidence="5" type="ORF">SDJN03_24428</name>
</gene>
<evidence type="ECO:0000256" key="2">
    <source>
        <dbReference type="ARBA" id="ARBA00022759"/>
    </source>
</evidence>
<dbReference type="PANTHER" id="PTHR11240:SF22">
    <property type="entry name" value="RIBONUCLEASE T2"/>
    <property type="match status" value="1"/>
</dbReference>
<proteinExistence type="predicted"/>
<dbReference type="GO" id="GO:0006401">
    <property type="term" value="P:RNA catabolic process"/>
    <property type="evidence" value="ECO:0007669"/>
    <property type="project" value="TreeGrafter"/>
</dbReference>
<feature type="non-terminal residue" evidence="5">
    <location>
        <position position="1"/>
    </location>
</feature>
<reference evidence="5 6" key="1">
    <citation type="journal article" date="2021" name="Hortic Res">
        <title>The domestication of Cucurbita argyrosperma as revealed by the genome of its wild relative.</title>
        <authorList>
            <person name="Barrera-Redondo J."/>
            <person name="Sanchez-de la Vega G."/>
            <person name="Aguirre-Liguori J.A."/>
            <person name="Castellanos-Morales G."/>
            <person name="Gutierrez-Guerrero Y.T."/>
            <person name="Aguirre-Dugua X."/>
            <person name="Aguirre-Planter E."/>
            <person name="Tenaillon M.I."/>
            <person name="Lira-Saade R."/>
            <person name="Eguiarte L.E."/>
        </authorList>
    </citation>
    <scope>NUCLEOTIDE SEQUENCE [LARGE SCALE GENOMIC DNA]</scope>
    <source>
        <strain evidence="5">JBR-2021</strain>
    </source>
</reference>
<comment type="caution">
    <text evidence="5">The sequence shown here is derived from an EMBL/GenBank/DDBJ whole genome shotgun (WGS) entry which is preliminary data.</text>
</comment>
<dbReference type="GO" id="GO:0005576">
    <property type="term" value="C:extracellular region"/>
    <property type="evidence" value="ECO:0007669"/>
    <property type="project" value="TreeGrafter"/>
</dbReference>
<feature type="signal peptide" evidence="4">
    <location>
        <begin position="1"/>
        <end position="20"/>
    </location>
</feature>
<dbReference type="Proteomes" id="UP000685013">
    <property type="component" value="Chromosome 16"/>
</dbReference>
<dbReference type="InterPro" id="IPR001568">
    <property type="entry name" value="RNase_T2-like"/>
</dbReference>
<feature type="chain" id="PRO_5043921847" evidence="4">
    <location>
        <begin position="21"/>
        <end position="271"/>
    </location>
</feature>
<dbReference type="PROSITE" id="PS00530">
    <property type="entry name" value="RNASE_T2_1"/>
    <property type="match status" value="1"/>
</dbReference>
<keyword evidence="3" id="KW-0456">Lyase</keyword>
<evidence type="ECO:0000313" key="6">
    <source>
        <dbReference type="Proteomes" id="UP000685013"/>
    </source>
</evidence>
<evidence type="ECO:0000256" key="3">
    <source>
        <dbReference type="ARBA" id="ARBA00023239"/>
    </source>
</evidence>
<dbReference type="CDD" id="cd01061">
    <property type="entry name" value="RNase_T2_euk"/>
    <property type="match status" value="1"/>
</dbReference>
<keyword evidence="1" id="KW-0540">Nuclease</keyword>
<name>A0AAV6M7P2_9ROSI</name>
<dbReference type="Pfam" id="PF00445">
    <property type="entry name" value="Ribonuclease_T2"/>
    <property type="match status" value="2"/>
</dbReference>
<keyword evidence="2" id="KW-0255">Endonuclease</keyword>
<dbReference type="GO" id="GO:0003723">
    <property type="term" value="F:RNA binding"/>
    <property type="evidence" value="ECO:0007669"/>
    <property type="project" value="InterPro"/>
</dbReference>
<organism evidence="5 6">
    <name type="scientific">Cucurbita argyrosperma subsp. sororia</name>
    <dbReference type="NCBI Taxonomy" id="37648"/>
    <lineage>
        <taxon>Eukaryota</taxon>
        <taxon>Viridiplantae</taxon>
        <taxon>Streptophyta</taxon>
        <taxon>Embryophyta</taxon>
        <taxon>Tracheophyta</taxon>
        <taxon>Spermatophyta</taxon>
        <taxon>Magnoliopsida</taxon>
        <taxon>eudicotyledons</taxon>
        <taxon>Gunneridae</taxon>
        <taxon>Pentapetalae</taxon>
        <taxon>rosids</taxon>
        <taxon>fabids</taxon>
        <taxon>Cucurbitales</taxon>
        <taxon>Cucurbitaceae</taxon>
        <taxon>Cucurbiteae</taxon>
        <taxon>Cucurbita</taxon>
    </lineage>
</organism>
<dbReference type="InterPro" id="IPR033697">
    <property type="entry name" value="Ribonuclease_T2_eukaryotic"/>
</dbReference>
<keyword evidence="2" id="KW-0378">Hydrolase</keyword>
<accession>A0AAV6M7P2</accession>
<sequence length="271" mass="30027">MVVAPAVFLLVLQLVAVVIAAETPSGGEQREFDYFVLALQWPATSCKNTGKCCPANGCCRGADSPTEFTIHGLWPQYNEKGWPSCCTDAVFNQNEISLLREDIEKYWPTYRCGTTSNCHVWSVSSSLPIFLELDILFYSNSNPNPPFSEKHGTCAAPVIVGEYDYFLTTLTIFSKYNKALSDAGFVASNTEKYPLEDVVDAVKNATNSTPKISCAKKGAVKELWICFDKKFEPRDCDLANSCPEFIKLPTYEPQDVVEGAIPWIADAEELI</sequence>